<dbReference type="Proteomes" id="UP000483018">
    <property type="component" value="Unassembled WGS sequence"/>
</dbReference>
<dbReference type="AlphaFoldDB" id="A0A7C8HIG4"/>
<dbReference type="EMBL" id="WSLF01000004">
    <property type="protein sequence ID" value="KAE9634924.1"/>
    <property type="molecule type" value="Genomic_DNA"/>
</dbReference>
<dbReference type="PANTHER" id="PTHR42715">
    <property type="entry name" value="BETA-GLUCOSIDASE"/>
    <property type="match status" value="1"/>
</dbReference>
<organism evidence="4 5">
    <name type="scientific">Defluviitalea raffinosedens</name>
    <dbReference type="NCBI Taxonomy" id="1450156"/>
    <lineage>
        <taxon>Bacteria</taxon>
        <taxon>Bacillati</taxon>
        <taxon>Bacillota</taxon>
        <taxon>Clostridia</taxon>
        <taxon>Lachnospirales</taxon>
        <taxon>Defluviitaleaceae</taxon>
        <taxon>Defluviitalea</taxon>
    </lineage>
</organism>
<dbReference type="SUPFAM" id="SSF51445">
    <property type="entry name" value="(Trans)glycosidases"/>
    <property type="match status" value="1"/>
</dbReference>
<dbReference type="Gene3D" id="3.20.20.300">
    <property type="entry name" value="Glycoside hydrolase, family 3, N-terminal domain"/>
    <property type="match status" value="1"/>
</dbReference>
<evidence type="ECO:0000259" key="3">
    <source>
        <dbReference type="SMART" id="SM01217"/>
    </source>
</evidence>
<comment type="similarity">
    <text evidence="1">Belongs to the glycosyl hydrolase 3 family.</text>
</comment>
<keyword evidence="2" id="KW-0378">Hydrolase</keyword>
<dbReference type="InterPro" id="IPR050288">
    <property type="entry name" value="Cellulose_deg_GH3"/>
</dbReference>
<dbReference type="PRINTS" id="PR00133">
    <property type="entry name" value="GLHYDRLASE3"/>
</dbReference>
<proteinExistence type="inferred from homology"/>
<sequence>MIKWQRARFQPNLPLGENGQKVTASKEHRELSKNAAKEGMVLLKNMNHVLPLPKGAKVALFGKGTFDYVKGGGGSGDVTVEYVTNLYDGMKALKERVTVFEELADFYRENVKEQYAKGAVPGLTVEPEVPHELLVKAKAFTDTAIISISRFSGEGWDRKSTFDKKNIDLSDFGALQAKKAEEIFENGDFYLTKKEIEMVNIVKENFDKVIVVMNVGGMVDTEWFVNDDAIQSVLMAWQGGMEGGRAAAELLCGIGNPSGKLSDTFAKRLEDYPSTYNFHESEDYVDYTEDIYVGYRYFETIPGAADKVNYPFGYGLSYTSFDYSVASVKQENDLIKVFVNVTNTGSMEGKEVIQIYFEAPQGLLGKPAKSLIAFKKTRLLKPGETQLVSLEFSVDDMASYDDLGKIQKSAYVLEAGEYVFFVGTSVRDVKRLDFVYIEAQNRVVKQLTEKIAPTSLKERLRADGSLEKLPLKEPNDPDACGIEKMSIEMMEAYAPEVRARGRYALWEGPYAKGKRTFYEVAEGKISIDEFLAQMTDEEVAHLLGGQPNTGVANTFGYGNMPEYGIPNVMTADGPAGLRIAPECGVHTTAWPCATLLACTWDPDLVYAVGEAGAKEVKENNISVWLTPAVNIHRSPLCGRNFEYYSEDPFLAGKLAAAMVKGIQSQHIGATVKHFALNNKETNRKNSDSRVSERAAREIYLKPFEIIVKEAKPWSIMSSYNMINGHRASENRELLEDILRSEWGFEGMVTTDWWTYGEHYKEVKAGNDVKMGCGYPERLMEAKKLGLISRRDMEVCAKRVLELILKLD</sequence>
<dbReference type="GO" id="GO:0005975">
    <property type="term" value="P:carbohydrate metabolic process"/>
    <property type="evidence" value="ECO:0007669"/>
    <property type="project" value="InterPro"/>
</dbReference>
<evidence type="ECO:0000256" key="2">
    <source>
        <dbReference type="ARBA" id="ARBA00022801"/>
    </source>
</evidence>
<dbReference type="PANTHER" id="PTHR42715:SF10">
    <property type="entry name" value="BETA-GLUCOSIDASE"/>
    <property type="match status" value="1"/>
</dbReference>
<dbReference type="Pfam" id="PF14310">
    <property type="entry name" value="Fn3-like"/>
    <property type="match status" value="1"/>
</dbReference>
<dbReference type="SUPFAM" id="SSF52279">
    <property type="entry name" value="Beta-D-glucan exohydrolase, C-terminal domain"/>
    <property type="match status" value="1"/>
</dbReference>
<name>A0A7C8HIG4_9FIRM</name>
<feature type="domain" description="Fibronectin type III-like" evidence="3">
    <location>
        <begin position="351"/>
        <end position="426"/>
    </location>
</feature>
<dbReference type="InterPro" id="IPR036881">
    <property type="entry name" value="Glyco_hydro_3_C_sf"/>
</dbReference>
<comment type="caution">
    <text evidence="4">The sequence shown here is derived from an EMBL/GenBank/DDBJ whole genome shotgun (WGS) entry which is preliminary data.</text>
</comment>
<dbReference type="Gene3D" id="2.60.40.10">
    <property type="entry name" value="Immunoglobulins"/>
    <property type="match status" value="1"/>
</dbReference>
<dbReference type="Pfam" id="PF00933">
    <property type="entry name" value="Glyco_hydro_3"/>
    <property type="match status" value="1"/>
</dbReference>
<accession>A0A7C8HIG4</accession>
<gene>
    <name evidence="4" type="ORF">GND95_06325</name>
</gene>
<reference evidence="4 5" key="1">
    <citation type="submission" date="2019-12" db="EMBL/GenBank/DDBJ databases">
        <title>Defluviitalea raffinosedens, isolated from a biogas fermenter, genome sequencing and characterization.</title>
        <authorList>
            <person name="Rettenmaier R."/>
            <person name="Schneider M."/>
            <person name="Neuhaus K."/>
            <person name="Liebl W."/>
            <person name="Zverlov V."/>
        </authorList>
    </citation>
    <scope>NUCLEOTIDE SEQUENCE [LARGE SCALE GENOMIC DNA]</scope>
    <source>
        <strain evidence="4 5">249c-K6</strain>
    </source>
</reference>
<keyword evidence="5" id="KW-1185">Reference proteome</keyword>
<dbReference type="InterPro" id="IPR017853">
    <property type="entry name" value="GH"/>
</dbReference>
<dbReference type="RefSeq" id="WP_158740011.1">
    <property type="nucleotide sequence ID" value="NZ_WSLF01000004.1"/>
</dbReference>
<dbReference type="GO" id="GO:0004553">
    <property type="term" value="F:hydrolase activity, hydrolyzing O-glycosyl compounds"/>
    <property type="evidence" value="ECO:0007669"/>
    <property type="project" value="InterPro"/>
</dbReference>
<evidence type="ECO:0000256" key="1">
    <source>
        <dbReference type="ARBA" id="ARBA00005336"/>
    </source>
</evidence>
<evidence type="ECO:0000313" key="5">
    <source>
        <dbReference type="Proteomes" id="UP000483018"/>
    </source>
</evidence>
<dbReference type="OrthoDB" id="9805821at2"/>
<dbReference type="Pfam" id="PF01915">
    <property type="entry name" value="Glyco_hydro_3_C"/>
    <property type="match status" value="1"/>
</dbReference>
<protein>
    <submittedName>
        <fullName evidence="4">Beta-glucosidase</fullName>
    </submittedName>
</protein>
<dbReference type="InterPro" id="IPR026891">
    <property type="entry name" value="Fn3-like"/>
</dbReference>
<evidence type="ECO:0000313" key="4">
    <source>
        <dbReference type="EMBL" id="KAE9634924.1"/>
    </source>
</evidence>
<dbReference type="InterPro" id="IPR013783">
    <property type="entry name" value="Ig-like_fold"/>
</dbReference>
<dbReference type="InterPro" id="IPR002772">
    <property type="entry name" value="Glyco_hydro_3_C"/>
</dbReference>
<dbReference type="Gene3D" id="3.40.50.1700">
    <property type="entry name" value="Glycoside hydrolase family 3 C-terminal domain"/>
    <property type="match status" value="1"/>
</dbReference>
<dbReference type="InterPro" id="IPR036962">
    <property type="entry name" value="Glyco_hydro_3_N_sf"/>
</dbReference>
<dbReference type="SMART" id="SM01217">
    <property type="entry name" value="Fn3_like"/>
    <property type="match status" value="1"/>
</dbReference>
<dbReference type="InterPro" id="IPR001764">
    <property type="entry name" value="Glyco_hydro_3_N"/>
</dbReference>